<feature type="region of interest" description="Disordered" evidence="1">
    <location>
        <begin position="378"/>
        <end position="397"/>
    </location>
</feature>
<dbReference type="Pfam" id="PF04716">
    <property type="entry name" value="ETC_C1_NDUFA5"/>
    <property type="match status" value="1"/>
</dbReference>
<dbReference type="GO" id="GO:0022904">
    <property type="term" value="P:respiratory electron transport chain"/>
    <property type="evidence" value="ECO:0007669"/>
    <property type="project" value="InterPro"/>
</dbReference>
<dbReference type="PANTHER" id="PTHR28244:SF1">
    <property type="entry name" value="RNA POLYMERASE I-SPECIFIC TRANSCRIPTION INITIATION FACTOR RRN11"/>
    <property type="match status" value="1"/>
</dbReference>
<feature type="region of interest" description="Disordered" evidence="1">
    <location>
        <begin position="505"/>
        <end position="524"/>
    </location>
</feature>
<protein>
    <submittedName>
        <fullName evidence="2">NADH-ubiquinone oxidoreductase 29.9 kDa subunit</fullName>
    </submittedName>
</protein>
<dbReference type="InterPro" id="IPR006806">
    <property type="entry name" value="NDUFA5"/>
</dbReference>
<feature type="region of interest" description="Disordered" evidence="1">
    <location>
        <begin position="625"/>
        <end position="662"/>
    </location>
</feature>
<feature type="region of interest" description="Disordered" evidence="1">
    <location>
        <begin position="409"/>
        <end position="445"/>
    </location>
</feature>
<name>A0A2U3E847_PURLI</name>
<evidence type="ECO:0000313" key="3">
    <source>
        <dbReference type="Proteomes" id="UP000245956"/>
    </source>
</evidence>
<dbReference type="GO" id="GO:0042790">
    <property type="term" value="P:nucleolar large rRNA transcription by RNA polymerase I"/>
    <property type="evidence" value="ECO:0007669"/>
    <property type="project" value="TreeGrafter"/>
</dbReference>
<organism evidence="2 3">
    <name type="scientific">Purpureocillium lilacinum</name>
    <name type="common">Paecilomyces lilacinus</name>
    <dbReference type="NCBI Taxonomy" id="33203"/>
    <lineage>
        <taxon>Eukaryota</taxon>
        <taxon>Fungi</taxon>
        <taxon>Dikarya</taxon>
        <taxon>Ascomycota</taxon>
        <taxon>Pezizomycotina</taxon>
        <taxon>Sordariomycetes</taxon>
        <taxon>Hypocreomycetidae</taxon>
        <taxon>Hypocreales</taxon>
        <taxon>Ophiocordycipitaceae</taxon>
        <taxon>Purpureocillium</taxon>
    </lineage>
</organism>
<reference evidence="2 3" key="1">
    <citation type="journal article" date="2016" name="Front. Microbiol.">
        <title>Genome and transcriptome sequences reveal the specific parasitism of the nematophagous Purpureocillium lilacinum 36-1.</title>
        <authorList>
            <person name="Xie J."/>
            <person name="Li S."/>
            <person name="Mo C."/>
            <person name="Xiao X."/>
            <person name="Peng D."/>
            <person name="Wang G."/>
            <person name="Xiao Y."/>
        </authorList>
    </citation>
    <scope>NUCLEOTIDE SEQUENCE [LARGE SCALE GENOMIC DNA]</scope>
    <source>
        <strain evidence="2 3">36-1</strain>
    </source>
</reference>
<feature type="region of interest" description="Disordered" evidence="1">
    <location>
        <begin position="532"/>
        <end position="569"/>
    </location>
</feature>
<sequence>MRPTLRVLARYLEPGTPTGLTGLWTHGTPRSTLLYLYGSTLNKLQAIPETSLYRQSVEAVTKHRMGLVEQTVPPGYNEWAAKARELVSKNAEQFRVASGRVDGSEARTVRLGDRIFVVGAKHEEGDVRTEEWNGEEDEGGELEGIRTPEERKDQVIWAERKPLEDHEKVEWEDEPQLTAEQIHELEQKIGAGLIEEVIQVAESELTLIDTMEKSKVWEDLEERPVEGQWEYFDRKSIASSRLDGVPTWLKPAILLVSAQEGSFAFVTPGLSFFGLVVVLMWRCEFNTVYPSSVLGPPAGLFFQRPHRNNITQCKPQPQQHAMIRQPVQAMAGKRKRAGSAAADAVESLGSRHSPATGATNPFSRSPSERHQLRVAGLSDMEEDPTPGIKHFPHRGFGRRTFIEGAESDVERGGENFDDDEHGQPAPLPPKANQGAGRSTPADRRGGHLDVLLRSIHQLLDRGDVARAAKAYALVLQMRPGSRRVDVRQHGLWALGAEILMREGEDVPPQAPAAGGAGRGSGASGRMVMEHEAADDDDDDLTVPRPMRPLGPSSTPSGHRNDRIPRRWGSSANMPKVKAYFETLIQQHPYDHKFPRSVSALDFQLALLGCEMYNVHIEHRRALARADADADSSKDQQSLADVRKDDGHGGGYGRGEAADSQSRLDVRKDEIRLRALAGMEDVVRRMDGLMQQLPFRKSNHFLRMRATASLHLADLLVPAVQMAGEQLHDVAMRRQRELETAVNALDRLLENGGELDDVARAVLEGQHVKAEEYLSPPPLYPSLPIRGL</sequence>
<dbReference type="InterPro" id="IPR053029">
    <property type="entry name" value="RNA_pol_I-specific_init_factor"/>
</dbReference>
<dbReference type="EMBL" id="LCWV01000009">
    <property type="protein sequence ID" value="PWI70683.1"/>
    <property type="molecule type" value="Genomic_DNA"/>
</dbReference>
<dbReference type="GO" id="GO:0070860">
    <property type="term" value="C:RNA polymerase I core factor complex"/>
    <property type="evidence" value="ECO:0007669"/>
    <property type="project" value="TreeGrafter"/>
</dbReference>
<dbReference type="Proteomes" id="UP000245956">
    <property type="component" value="Unassembled WGS sequence"/>
</dbReference>
<evidence type="ECO:0000256" key="1">
    <source>
        <dbReference type="SAM" id="MobiDB-lite"/>
    </source>
</evidence>
<evidence type="ECO:0000313" key="2">
    <source>
        <dbReference type="EMBL" id="PWI70683.1"/>
    </source>
</evidence>
<proteinExistence type="predicted"/>
<feature type="compositionally biased region" description="Polar residues" evidence="1">
    <location>
        <begin position="356"/>
        <end position="365"/>
    </location>
</feature>
<comment type="caution">
    <text evidence="2">The sequence shown here is derived from an EMBL/GenBank/DDBJ whole genome shotgun (WGS) entry which is preliminary data.</text>
</comment>
<accession>A0A2U3E847</accession>
<dbReference type="GO" id="GO:0001164">
    <property type="term" value="F:RNA polymerase I core promoter sequence-specific DNA binding"/>
    <property type="evidence" value="ECO:0007669"/>
    <property type="project" value="TreeGrafter"/>
</dbReference>
<feature type="region of interest" description="Disordered" evidence="1">
    <location>
        <begin position="332"/>
        <end position="371"/>
    </location>
</feature>
<dbReference type="AlphaFoldDB" id="A0A2U3E847"/>
<gene>
    <name evidence="2" type="ORF">PCL_13082</name>
</gene>
<dbReference type="GO" id="GO:0017025">
    <property type="term" value="F:TBP-class protein binding"/>
    <property type="evidence" value="ECO:0007669"/>
    <property type="project" value="TreeGrafter"/>
</dbReference>
<keyword evidence="2" id="KW-0830">Ubiquinone</keyword>
<dbReference type="PANTHER" id="PTHR28244">
    <property type="entry name" value="RNA POLYMERASE I-SPECIFIC TRANSCRIPTION INITIATION FACTOR RRN11"/>
    <property type="match status" value="1"/>
</dbReference>